<feature type="non-terminal residue" evidence="2">
    <location>
        <position position="1"/>
    </location>
</feature>
<dbReference type="InterPro" id="IPR021139">
    <property type="entry name" value="NYN"/>
</dbReference>
<sequence length="163" mass="18033">AQRVAVLIDVQNMYHSAKNIFGARVNFKEVLKTAVAGRELVRAIGYVIKTESGEEKAFLEALVKMGIETRIKDLQIFPGGTKKADWDVGMAVDAVRLAEMKNDAIVLVTGDGDFIPLVEYLKAKGVQVEVLSFARSTSQKLQETVDDFTDLGADPKKFLMRVR</sequence>
<evidence type="ECO:0000313" key="3">
    <source>
        <dbReference type="Proteomes" id="UP000177392"/>
    </source>
</evidence>
<dbReference type="Pfam" id="PF01936">
    <property type="entry name" value="NYN"/>
    <property type="match status" value="1"/>
</dbReference>
<dbReference type="Proteomes" id="UP000177392">
    <property type="component" value="Unassembled WGS sequence"/>
</dbReference>
<organism evidence="2 3">
    <name type="scientific">Candidatus Sungbacteria bacterium GWC2_49_10</name>
    <dbReference type="NCBI Taxonomy" id="1802263"/>
    <lineage>
        <taxon>Bacteria</taxon>
        <taxon>Candidatus Sungiibacteriota</taxon>
    </lineage>
</organism>
<dbReference type="PANTHER" id="PTHR35458">
    <property type="entry name" value="SLR0755 PROTEIN"/>
    <property type="match status" value="1"/>
</dbReference>
<proteinExistence type="predicted"/>
<comment type="caution">
    <text evidence="2">The sequence shown here is derived from an EMBL/GenBank/DDBJ whole genome shotgun (WGS) entry which is preliminary data.</text>
</comment>
<reference evidence="2 3" key="1">
    <citation type="journal article" date="2016" name="Nat. Commun.">
        <title>Thousands of microbial genomes shed light on interconnected biogeochemical processes in an aquifer system.</title>
        <authorList>
            <person name="Anantharaman K."/>
            <person name="Brown C.T."/>
            <person name="Hug L.A."/>
            <person name="Sharon I."/>
            <person name="Castelle C.J."/>
            <person name="Probst A.J."/>
            <person name="Thomas B.C."/>
            <person name="Singh A."/>
            <person name="Wilkins M.J."/>
            <person name="Karaoz U."/>
            <person name="Brodie E.L."/>
            <person name="Williams K.H."/>
            <person name="Hubbard S.S."/>
            <person name="Banfield J.F."/>
        </authorList>
    </citation>
    <scope>NUCLEOTIDE SEQUENCE [LARGE SCALE GENOMIC DNA]</scope>
</reference>
<dbReference type="GO" id="GO:0004540">
    <property type="term" value="F:RNA nuclease activity"/>
    <property type="evidence" value="ECO:0007669"/>
    <property type="project" value="InterPro"/>
</dbReference>
<dbReference type="AlphaFoldDB" id="A0A1G2K5S8"/>
<protein>
    <recommendedName>
        <fullName evidence="1">NYN domain-containing protein</fullName>
    </recommendedName>
</protein>
<dbReference type="Gene3D" id="3.40.50.1010">
    <property type="entry name" value="5'-nuclease"/>
    <property type="match status" value="1"/>
</dbReference>
<dbReference type="InterPro" id="IPR047140">
    <property type="entry name" value="LabA"/>
</dbReference>
<dbReference type="PANTHER" id="PTHR35458:SF8">
    <property type="entry name" value="SLR0650 PROTEIN"/>
    <property type="match status" value="1"/>
</dbReference>
<gene>
    <name evidence="2" type="ORF">A2131_02650</name>
</gene>
<evidence type="ECO:0000259" key="1">
    <source>
        <dbReference type="Pfam" id="PF01936"/>
    </source>
</evidence>
<evidence type="ECO:0000313" key="2">
    <source>
        <dbReference type="EMBL" id="OGZ94533.1"/>
    </source>
</evidence>
<dbReference type="CDD" id="cd10911">
    <property type="entry name" value="PIN_LabA"/>
    <property type="match status" value="1"/>
</dbReference>
<dbReference type="EMBL" id="MHQB01000010">
    <property type="protein sequence ID" value="OGZ94533.1"/>
    <property type="molecule type" value="Genomic_DNA"/>
</dbReference>
<name>A0A1G2K5S8_9BACT</name>
<feature type="domain" description="NYN" evidence="1">
    <location>
        <begin position="3"/>
        <end position="151"/>
    </location>
</feature>
<accession>A0A1G2K5S8</accession>